<gene>
    <name evidence="1" type="ORF">GCM10009839_02460</name>
</gene>
<organism evidence="1 2">
    <name type="scientific">Catenulispora yoronensis</name>
    <dbReference type="NCBI Taxonomy" id="450799"/>
    <lineage>
        <taxon>Bacteria</taxon>
        <taxon>Bacillati</taxon>
        <taxon>Actinomycetota</taxon>
        <taxon>Actinomycetes</taxon>
        <taxon>Catenulisporales</taxon>
        <taxon>Catenulisporaceae</taxon>
        <taxon>Catenulispora</taxon>
    </lineage>
</organism>
<evidence type="ECO:0000313" key="1">
    <source>
        <dbReference type="EMBL" id="GAA2011754.1"/>
    </source>
</evidence>
<dbReference type="Proteomes" id="UP001500751">
    <property type="component" value="Unassembled WGS sequence"/>
</dbReference>
<protein>
    <submittedName>
        <fullName evidence="1">Uncharacterized protein</fullName>
    </submittedName>
</protein>
<evidence type="ECO:0000313" key="2">
    <source>
        <dbReference type="Proteomes" id="UP001500751"/>
    </source>
</evidence>
<keyword evidence="2" id="KW-1185">Reference proteome</keyword>
<accession>A0ABN2TKP9</accession>
<name>A0ABN2TKP9_9ACTN</name>
<sequence>MPARGGTANVGAMTSDNISTEQRLAAIEAKLDLLLARLGVDEDAAYGLRALTVADRIPASVTDPVMELVRGDQPIQAIKLHRSLTGASLRESKAVIDAMKASLKTGRG</sequence>
<comment type="caution">
    <text evidence="1">The sequence shown here is derived from an EMBL/GenBank/DDBJ whole genome shotgun (WGS) entry which is preliminary data.</text>
</comment>
<dbReference type="Gene3D" id="3.30.1390.10">
    <property type="match status" value="1"/>
</dbReference>
<proteinExistence type="predicted"/>
<dbReference type="EMBL" id="BAAAQN010000001">
    <property type="protein sequence ID" value="GAA2011754.1"/>
    <property type="molecule type" value="Genomic_DNA"/>
</dbReference>
<reference evidence="1 2" key="1">
    <citation type="journal article" date="2019" name="Int. J. Syst. Evol. Microbiol.">
        <title>The Global Catalogue of Microorganisms (GCM) 10K type strain sequencing project: providing services to taxonomists for standard genome sequencing and annotation.</title>
        <authorList>
            <consortium name="The Broad Institute Genomics Platform"/>
            <consortium name="The Broad Institute Genome Sequencing Center for Infectious Disease"/>
            <person name="Wu L."/>
            <person name="Ma J."/>
        </authorList>
    </citation>
    <scope>NUCLEOTIDE SEQUENCE [LARGE SCALE GENOMIC DNA]</scope>
    <source>
        <strain evidence="1 2">JCM 16014</strain>
    </source>
</reference>
<dbReference type="InterPro" id="IPR014719">
    <property type="entry name" value="Ribosomal_bL12_C/ClpS-like"/>
</dbReference>